<dbReference type="PANTHER" id="PTHR33495:SF2">
    <property type="entry name" value="ANTI-SIGMA FACTOR ANTAGONIST TM_1081-RELATED"/>
    <property type="match status" value="1"/>
</dbReference>
<dbReference type="SUPFAM" id="SSF52091">
    <property type="entry name" value="SpoIIaa-like"/>
    <property type="match status" value="1"/>
</dbReference>
<dbReference type="EMBL" id="AP023356">
    <property type="protein sequence ID" value="BCJ40131.1"/>
    <property type="molecule type" value="Genomic_DNA"/>
</dbReference>
<dbReference type="CDD" id="cd07043">
    <property type="entry name" value="STAS_anti-anti-sigma_factors"/>
    <property type="match status" value="1"/>
</dbReference>
<dbReference type="Proteomes" id="UP000676967">
    <property type="component" value="Chromosome"/>
</dbReference>
<dbReference type="Gene3D" id="3.30.750.24">
    <property type="entry name" value="STAS domain"/>
    <property type="match status" value="1"/>
</dbReference>
<evidence type="ECO:0000313" key="2">
    <source>
        <dbReference type="EMBL" id="BCJ40131.1"/>
    </source>
</evidence>
<dbReference type="Pfam" id="PF01740">
    <property type="entry name" value="STAS"/>
    <property type="match status" value="1"/>
</dbReference>
<dbReference type="PROSITE" id="PS50801">
    <property type="entry name" value="STAS"/>
    <property type="match status" value="1"/>
</dbReference>
<dbReference type="PANTHER" id="PTHR33495">
    <property type="entry name" value="ANTI-SIGMA FACTOR ANTAGONIST TM_1081-RELATED-RELATED"/>
    <property type="match status" value="1"/>
</dbReference>
<organism evidence="2 3">
    <name type="scientific">Actinoplanes ianthinogenes</name>
    <dbReference type="NCBI Taxonomy" id="122358"/>
    <lineage>
        <taxon>Bacteria</taxon>
        <taxon>Bacillati</taxon>
        <taxon>Actinomycetota</taxon>
        <taxon>Actinomycetes</taxon>
        <taxon>Micromonosporales</taxon>
        <taxon>Micromonosporaceae</taxon>
        <taxon>Actinoplanes</taxon>
    </lineage>
</organism>
<feature type="domain" description="STAS" evidence="1">
    <location>
        <begin position="1"/>
        <end position="93"/>
    </location>
</feature>
<gene>
    <name evidence="2" type="ORF">Aiant_07880</name>
</gene>
<accession>A0ABM7LLG7</accession>
<protein>
    <recommendedName>
        <fullName evidence="1">STAS domain-containing protein</fullName>
    </recommendedName>
</protein>
<dbReference type="InterPro" id="IPR036513">
    <property type="entry name" value="STAS_dom_sf"/>
</dbReference>
<keyword evidence="3" id="KW-1185">Reference proteome</keyword>
<dbReference type="RefSeq" id="WP_189330974.1">
    <property type="nucleotide sequence ID" value="NZ_AP023356.1"/>
</dbReference>
<reference evidence="2 3" key="1">
    <citation type="submission" date="2020-08" db="EMBL/GenBank/DDBJ databases">
        <title>Whole genome shotgun sequence of Actinoplanes ianthinogenes NBRC 13996.</title>
        <authorList>
            <person name="Komaki H."/>
            <person name="Tamura T."/>
        </authorList>
    </citation>
    <scope>NUCLEOTIDE SEQUENCE [LARGE SCALE GENOMIC DNA]</scope>
    <source>
        <strain evidence="2 3">NBRC 13996</strain>
    </source>
</reference>
<dbReference type="InterPro" id="IPR002645">
    <property type="entry name" value="STAS_dom"/>
</dbReference>
<proteinExistence type="predicted"/>
<evidence type="ECO:0000313" key="3">
    <source>
        <dbReference type="Proteomes" id="UP000676967"/>
    </source>
</evidence>
<name>A0ABM7LLG7_9ACTN</name>
<sequence>MSKNSSADYDVIPLTGELDTDSAGELRQRLMSVASTSTASTIVLDLSRLDFISAGCVRVIVEFWNTMTGQGRDVQVGGLHGMPERVFDILDLTPILARRAETADGVRGVHAGD</sequence>
<evidence type="ECO:0000259" key="1">
    <source>
        <dbReference type="PROSITE" id="PS50801"/>
    </source>
</evidence>